<evidence type="ECO:0000256" key="6">
    <source>
        <dbReference type="RuleBase" id="RU003943"/>
    </source>
</evidence>
<dbReference type="GO" id="GO:0055085">
    <property type="term" value="P:transmembrane transport"/>
    <property type="evidence" value="ECO:0007669"/>
    <property type="project" value="InterPro"/>
</dbReference>
<dbReference type="Proteomes" id="UP000218775">
    <property type="component" value="Unassembled WGS sequence"/>
</dbReference>
<evidence type="ECO:0000256" key="7">
    <source>
        <dbReference type="SAM" id="Phobius"/>
    </source>
</evidence>
<dbReference type="AlphaFoldDB" id="A0A2A4WZ91"/>
<name>A0A2A4WZ91_UNCAE</name>
<dbReference type="SUPFAM" id="SSF81345">
    <property type="entry name" value="ABC transporter involved in vitamin B12 uptake, BtuC"/>
    <property type="match status" value="1"/>
</dbReference>
<comment type="caution">
    <text evidence="8">The sequence shown here is derived from an EMBL/GenBank/DDBJ whole genome shotgun (WGS) entry which is preliminary data.</text>
</comment>
<gene>
    <name evidence="8" type="ORF">COB21_05565</name>
</gene>
<feature type="transmembrane region" description="Helical" evidence="7">
    <location>
        <begin position="14"/>
        <end position="35"/>
    </location>
</feature>
<dbReference type="CDD" id="cd06550">
    <property type="entry name" value="TM_ABC_iron-siderophores_like"/>
    <property type="match status" value="1"/>
</dbReference>
<evidence type="ECO:0000256" key="4">
    <source>
        <dbReference type="ARBA" id="ARBA00022989"/>
    </source>
</evidence>
<accession>A0A2A4WZ91</accession>
<reference evidence="9" key="1">
    <citation type="submission" date="2017-08" db="EMBL/GenBank/DDBJ databases">
        <title>A dynamic microbial community with high functional redundancy inhabits the cold, oxic subseafloor aquifer.</title>
        <authorList>
            <person name="Tully B.J."/>
            <person name="Wheat C.G."/>
            <person name="Glazer B.T."/>
            <person name="Huber J.A."/>
        </authorList>
    </citation>
    <scope>NUCLEOTIDE SEQUENCE [LARGE SCALE GENOMIC DNA]</scope>
</reference>
<feature type="transmembrane region" description="Helical" evidence="7">
    <location>
        <begin position="182"/>
        <end position="200"/>
    </location>
</feature>
<comment type="similarity">
    <text evidence="2 6">Belongs to the ABC-3 integral membrane protein family.</text>
</comment>
<dbReference type="EMBL" id="NVUK01000045">
    <property type="protein sequence ID" value="PCI75546.1"/>
    <property type="molecule type" value="Genomic_DNA"/>
</dbReference>
<feature type="transmembrane region" description="Helical" evidence="7">
    <location>
        <begin position="144"/>
        <end position="162"/>
    </location>
</feature>
<proteinExistence type="inferred from homology"/>
<dbReference type="PANTHER" id="PTHR30477">
    <property type="entry name" value="ABC-TRANSPORTER METAL-BINDING PROTEIN"/>
    <property type="match status" value="1"/>
</dbReference>
<evidence type="ECO:0000313" key="8">
    <source>
        <dbReference type="EMBL" id="PCI75546.1"/>
    </source>
</evidence>
<dbReference type="Gene3D" id="1.10.3470.10">
    <property type="entry name" value="ABC transporter involved in vitamin B12 uptake, BtuC"/>
    <property type="match status" value="1"/>
</dbReference>
<dbReference type="Pfam" id="PF00950">
    <property type="entry name" value="ABC-3"/>
    <property type="match status" value="1"/>
</dbReference>
<keyword evidence="3 6" id="KW-0812">Transmembrane</keyword>
<dbReference type="GO" id="GO:0010043">
    <property type="term" value="P:response to zinc ion"/>
    <property type="evidence" value="ECO:0007669"/>
    <property type="project" value="TreeGrafter"/>
</dbReference>
<protein>
    <submittedName>
        <fullName evidence="8">Metal ABC transporter permease</fullName>
    </submittedName>
</protein>
<organism evidence="8 9">
    <name type="scientific">Aerophobetes bacterium</name>
    <dbReference type="NCBI Taxonomy" id="2030807"/>
    <lineage>
        <taxon>Bacteria</taxon>
        <taxon>Candidatus Aerophobota</taxon>
    </lineage>
</organism>
<feature type="transmembrane region" description="Helical" evidence="7">
    <location>
        <begin position="206"/>
        <end position="223"/>
    </location>
</feature>
<evidence type="ECO:0000256" key="3">
    <source>
        <dbReference type="ARBA" id="ARBA00022692"/>
    </source>
</evidence>
<comment type="subcellular location">
    <subcellularLocation>
        <location evidence="6">Cell membrane</location>
        <topology evidence="6">Multi-pass membrane protein</topology>
    </subcellularLocation>
    <subcellularLocation>
        <location evidence="1">Membrane</location>
        <topology evidence="1">Multi-pass membrane protein</topology>
    </subcellularLocation>
</comment>
<feature type="transmembrane region" description="Helical" evidence="7">
    <location>
        <begin position="105"/>
        <end position="124"/>
    </location>
</feature>
<dbReference type="GO" id="GO:0043190">
    <property type="term" value="C:ATP-binding cassette (ABC) transporter complex"/>
    <property type="evidence" value="ECO:0007669"/>
    <property type="project" value="InterPro"/>
</dbReference>
<evidence type="ECO:0000256" key="1">
    <source>
        <dbReference type="ARBA" id="ARBA00004141"/>
    </source>
</evidence>
<dbReference type="InterPro" id="IPR037294">
    <property type="entry name" value="ABC_BtuC-like"/>
</dbReference>
<evidence type="ECO:0000256" key="2">
    <source>
        <dbReference type="ARBA" id="ARBA00008034"/>
    </source>
</evidence>
<dbReference type="InterPro" id="IPR001626">
    <property type="entry name" value="ABC_TroCD"/>
</dbReference>
<dbReference type="PANTHER" id="PTHR30477:SF18">
    <property type="entry name" value="METAL TRANSPORT SYSTEM MEMBRANE PROTEIN CT_417-RELATED"/>
    <property type="match status" value="1"/>
</dbReference>
<feature type="transmembrane region" description="Helical" evidence="7">
    <location>
        <begin position="42"/>
        <end position="62"/>
    </location>
</feature>
<feature type="transmembrane region" description="Helical" evidence="7">
    <location>
        <begin position="256"/>
        <end position="274"/>
    </location>
</feature>
<keyword evidence="4 7" id="KW-1133">Transmembrane helix</keyword>
<evidence type="ECO:0000313" key="9">
    <source>
        <dbReference type="Proteomes" id="UP000218775"/>
    </source>
</evidence>
<evidence type="ECO:0000256" key="5">
    <source>
        <dbReference type="ARBA" id="ARBA00023136"/>
    </source>
</evidence>
<keyword evidence="5 7" id="KW-0472">Membrane</keyword>
<feature type="transmembrane region" description="Helical" evidence="7">
    <location>
        <begin position="74"/>
        <end position="93"/>
    </location>
</feature>
<keyword evidence="6" id="KW-0813">Transport</keyword>
<feature type="transmembrane region" description="Helical" evidence="7">
    <location>
        <begin position="230"/>
        <end position="250"/>
    </location>
</feature>
<sequence>MTFSFYAPFFSNPLLFMALLSLIGASFSSGIIGSFVVVKRMVFVTGSIAHSILGGMGLFLFLSRTFNLPFLTPLYGALFSGIVTALIISWATTKYKERLDTVIGSIWALGMSAGIIFVSITPGYTTELLHFLFGDILWTTKQDILTLLSLGAIIILTTYIFYHKFMVIIFDEELAKLQGLNVRLLNTLLMILIALTIVILVKIVGAVLLIALLSLPAAIASTYTNKLSTMMALTIGLNMLIGVVGLYLSYVFNFPPGATITLIAAIAYFSHLVMRKQKQKI</sequence>